<feature type="binding site" evidence="11">
    <location>
        <begin position="284"/>
        <end position="288"/>
    </location>
    <ligand>
        <name>GTP</name>
        <dbReference type="ChEBI" id="CHEBI:37565"/>
    </ligand>
</feature>
<keyword evidence="14" id="KW-1185">Reference proteome</keyword>
<dbReference type="STRING" id="1245528.M3J754"/>
<accession>M3J754</accession>
<evidence type="ECO:0000256" key="5">
    <source>
        <dbReference type="ARBA" id="ARBA00022801"/>
    </source>
</evidence>
<dbReference type="InterPro" id="IPR001019">
    <property type="entry name" value="Gprotein_alpha_su"/>
</dbReference>
<dbReference type="InterPro" id="IPR027417">
    <property type="entry name" value="P-loop_NTPase"/>
</dbReference>
<dbReference type="SUPFAM" id="SSF47895">
    <property type="entry name" value="Transducin (alpha subunit), insertion domain"/>
    <property type="match status" value="1"/>
</dbReference>
<comment type="cofactor">
    <cofactor evidence="1">
        <name>Mg(2+)</name>
        <dbReference type="ChEBI" id="CHEBI:18420"/>
    </cofactor>
</comment>
<dbReference type="Gene3D" id="3.40.50.300">
    <property type="entry name" value="P-loop containing nucleotide triphosphate hydrolases"/>
    <property type="match status" value="2"/>
</dbReference>
<dbReference type="GO" id="GO:0003924">
    <property type="term" value="F:GTPase activity"/>
    <property type="evidence" value="ECO:0007669"/>
    <property type="project" value="InterPro"/>
</dbReference>
<dbReference type="Pfam" id="PF00503">
    <property type="entry name" value="G-alpha"/>
    <property type="match status" value="1"/>
</dbReference>
<dbReference type="SMART" id="SM00275">
    <property type="entry name" value="G_alpha"/>
    <property type="match status" value="1"/>
</dbReference>
<feature type="binding site" evidence="12">
    <location>
        <position position="265"/>
    </location>
    <ligand>
        <name>Mg(2+)</name>
        <dbReference type="ChEBI" id="CHEBI:18420"/>
    </ligand>
</feature>
<keyword evidence="9" id="KW-0807">Transducer</keyword>
<dbReference type="PANTHER" id="PTHR10218">
    <property type="entry name" value="GTP-BINDING PROTEIN ALPHA SUBUNIT"/>
    <property type="match status" value="1"/>
</dbReference>
<evidence type="ECO:0000256" key="6">
    <source>
        <dbReference type="ARBA" id="ARBA00022842"/>
    </source>
</evidence>
<evidence type="ECO:0000256" key="2">
    <source>
        <dbReference type="ARBA" id="ARBA00022707"/>
    </source>
</evidence>
<feature type="binding site" evidence="12">
    <location>
        <position position="55"/>
    </location>
    <ligand>
        <name>Mg(2+)</name>
        <dbReference type="ChEBI" id="CHEBI:18420"/>
    </ligand>
</feature>
<reference evidence="13 14" key="1">
    <citation type="submission" date="2013-02" db="EMBL/GenBank/DDBJ databases">
        <title>Genome sequence of Candida maltosa Xu316, a potential industrial strain for xylitol and ethanol production.</title>
        <authorList>
            <person name="Yu J."/>
            <person name="Wang Q."/>
            <person name="Geng X."/>
            <person name="Bao W."/>
            <person name="He P."/>
            <person name="Cai J."/>
        </authorList>
    </citation>
    <scope>NUCLEOTIDE SEQUENCE [LARGE SCALE GENOMIC DNA]</scope>
    <source>
        <strain evidence="14">Xu316</strain>
    </source>
</reference>
<dbReference type="PANTHER" id="PTHR10218:SF302">
    <property type="entry name" value="GUANINE NUCLEOTIDE-BINDING PROTEIN ALPHA-5 SUBUNIT"/>
    <property type="match status" value="1"/>
</dbReference>
<keyword evidence="6 12" id="KW-0460">Magnesium</keyword>
<keyword evidence="8" id="KW-0564">Palmitate</keyword>
<evidence type="ECO:0000256" key="8">
    <source>
        <dbReference type="ARBA" id="ARBA00023139"/>
    </source>
</evidence>
<evidence type="ECO:0000256" key="9">
    <source>
        <dbReference type="ARBA" id="ARBA00023224"/>
    </source>
</evidence>
<keyword evidence="2" id="KW-0519">Myristate</keyword>
<evidence type="ECO:0000256" key="1">
    <source>
        <dbReference type="ARBA" id="ARBA00001946"/>
    </source>
</evidence>
<evidence type="ECO:0000256" key="12">
    <source>
        <dbReference type="PIRSR" id="PIRSR601019-2"/>
    </source>
</evidence>
<evidence type="ECO:0000313" key="13">
    <source>
        <dbReference type="EMBL" id="EMG47913.1"/>
    </source>
</evidence>
<dbReference type="InterPro" id="IPR011025">
    <property type="entry name" value="GproteinA_insert"/>
</dbReference>
<dbReference type="GO" id="GO:0005525">
    <property type="term" value="F:GTP binding"/>
    <property type="evidence" value="ECO:0007669"/>
    <property type="project" value="UniProtKB-KW"/>
</dbReference>
<dbReference type="GO" id="GO:0000750">
    <property type="term" value="P:pheromone-dependent signal transduction involved in conjugation with cellular fusion"/>
    <property type="evidence" value="ECO:0007669"/>
    <property type="project" value="TreeGrafter"/>
</dbReference>
<evidence type="ECO:0000256" key="11">
    <source>
        <dbReference type="PIRSR" id="PIRSR601019-1"/>
    </source>
</evidence>
<dbReference type="SUPFAM" id="SSF52540">
    <property type="entry name" value="P-loop containing nucleoside triphosphate hydrolases"/>
    <property type="match status" value="1"/>
</dbReference>
<organism evidence="13 14">
    <name type="scientific">Candida maltosa (strain Xu316)</name>
    <name type="common">Yeast</name>
    <dbReference type="NCBI Taxonomy" id="1245528"/>
    <lineage>
        <taxon>Eukaryota</taxon>
        <taxon>Fungi</taxon>
        <taxon>Dikarya</taxon>
        <taxon>Ascomycota</taxon>
        <taxon>Saccharomycotina</taxon>
        <taxon>Pichiomycetes</taxon>
        <taxon>Debaryomycetaceae</taxon>
        <taxon>Candida/Lodderomyces clade</taxon>
        <taxon>Candida</taxon>
    </lineage>
</organism>
<dbReference type="PRINTS" id="PR00318">
    <property type="entry name" value="GPROTEINA"/>
</dbReference>
<keyword evidence="7 11" id="KW-0342">GTP-binding</keyword>
<feature type="binding site" evidence="11">
    <location>
        <begin position="259"/>
        <end position="265"/>
    </location>
    <ligand>
        <name>GTP</name>
        <dbReference type="ChEBI" id="CHEBI:37565"/>
    </ligand>
</feature>
<dbReference type="GO" id="GO:0005834">
    <property type="term" value="C:heterotrimeric G-protein complex"/>
    <property type="evidence" value="ECO:0007669"/>
    <property type="project" value="InterPro"/>
</dbReference>
<dbReference type="InterPro" id="IPR002975">
    <property type="entry name" value="Fungi_Gprotein_alpha"/>
</dbReference>
<feature type="binding site" evidence="11">
    <location>
        <position position="409"/>
    </location>
    <ligand>
        <name>GTP</name>
        <dbReference type="ChEBI" id="CHEBI:37565"/>
    </ligand>
</feature>
<dbReference type="FunFam" id="1.10.400.10:FF:000015">
    <property type="entry name" value="G protein alpha subunit"/>
    <property type="match status" value="1"/>
</dbReference>
<keyword evidence="4 11" id="KW-0547">Nucleotide-binding</keyword>
<dbReference type="GO" id="GO:0046872">
    <property type="term" value="F:metal ion binding"/>
    <property type="evidence" value="ECO:0007669"/>
    <property type="project" value="UniProtKB-KW"/>
</dbReference>
<comment type="caution">
    <text evidence="13">The sequence shown here is derived from an EMBL/GenBank/DDBJ whole genome shotgun (WGS) entry which is preliminary data.</text>
</comment>
<dbReference type="AlphaFoldDB" id="M3J754"/>
<dbReference type="eggNOG" id="KOG0082">
    <property type="taxonomic scope" value="Eukaryota"/>
</dbReference>
<sequence>MGCGASVPIDDEENDPFIQDKRINDAIEQSLLLRKQNSKNGVKLLLLGAGESGKSTVLKQLKLLHKGGFTQQERMQYSNVIWCDVIQSMKILIIQARKLKIKLDCDQPNNPLIPYKQIVLRSDPLRQIDTDIAGGNFINDYIVKYSEENKTKRKLESTGTTNIWGDGKGGEGVDDEKEAEITQETLNQQLQQLGVNSAVKYTRYEIAEAIHKLWTTDSGIKKVFERSNEFQLEGSADYYFEHVFNFADPKYLANDLDILKGRIKTTGITETNFLINNFQFKVLDAGGQRSERKKWIHCFEDITAVLFVLAISEYDQNLFEDERVNRMHESIVLFDSLCNSKWFANTPFILFLNKIDLFEEKVSRNPIKNYFPDYNGKADDVNENIKFFETNFLKINRTNKPIYVHRTCATDPKSMKFVLSAVTDLIVQQNLKKSGIM</sequence>
<protein>
    <submittedName>
        <fullName evidence="13">Guanine nucleotide-binding protein alpha subunit</fullName>
    </submittedName>
</protein>
<feature type="binding site" evidence="11">
    <location>
        <begin position="353"/>
        <end position="356"/>
    </location>
    <ligand>
        <name>GTP</name>
        <dbReference type="ChEBI" id="CHEBI:37565"/>
    </ligand>
</feature>
<evidence type="ECO:0000313" key="14">
    <source>
        <dbReference type="Proteomes" id="UP000011777"/>
    </source>
</evidence>
<keyword evidence="3 12" id="KW-0479">Metal-binding</keyword>
<dbReference type="PROSITE" id="PS51882">
    <property type="entry name" value="G_ALPHA"/>
    <property type="match status" value="1"/>
</dbReference>
<evidence type="ECO:0000256" key="10">
    <source>
        <dbReference type="ARBA" id="ARBA00023288"/>
    </source>
</evidence>
<name>M3J754_CANMX</name>
<dbReference type="OrthoDB" id="5817230at2759"/>
<dbReference type="GO" id="GO:0005737">
    <property type="term" value="C:cytoplasm"/>
    <property type="evidence" value="ECO:0007669"/>
    <property type="project" value="TreeGrafter"/>
</dbReference>
<gene>
    <name evidence="13" type="ORF">G210_1611</name>
</gene>
<dbReference type="FunFam" id="3.40.50.300:FF:000563">
    <property type="entry name" value="Guanine nucleotide-binding protein alpha subunit"/>
    <property type="match status" value="1"/>
</dbReference>
<dbReference type="PRINTS" id="PR01241">
    <property type="entry name" value="GPROTEINAFNG"/>
</dbReference>
<keyword evidence="10" id="KW-0449">Lipoprotein</keyword>
<dbReference type="HOGENOM" id="CLU_014184_6_0_1"/>
<keyword evidence="5" id="KW-0378">Hydrolase</keyword>
<dbReference type="Proteomes" id="UP000011777">
    <property type="component" value="Unassembled WGS sequence"/>
</dbReference>
<feature type="binding site" evidence="11">
    <location>
        <begin position="51"/>
        <end position="56"/>
    </location>
    <ligand>
        <name>GTP</name>
        <dbReference type="ChEBI" id="CHEBI:37565"/>
    </ligand>
</feature>
<evidence type="ECO:0000256" key="7">
    <source>
        <dbReference type="ARBA" id="ARBA00023134"/>
    </source>
</evidence>
<dbReference type="GO" id="GO:0001664">
    <property type="term" value="F:G protein-coupled receptor binding"/>
    <property type="evidence" value="ECO:0007669"/>
    <property type="project" value="InterPro"/>
</dbReference>
<dbReference type="Gene3D" id="1.10.400.10">
    <property type="entry name" value="GI Alpha 1, domain 2-like"/>
    <property type="match status" value="1"/>
</dbReference>
<dbReference type="CDD" id="cd00066">
    <property type="entry name" value="G-alpha"/>
    <property type="match status" value="1"/>
</dbReference>
<dbReference type="EMBL" id="AOGT01001334">
    <property type="protein sequence ID" value="EMG47913.1"/>
    <property type="molecule type" value="Genomic_DNA"/>
</dbReference>
<dbReference type="OMA" id="QVIWADA"/>
<dbReference type="GO" id="GO:0031683">
    <property type="term" value="F:G-protein beta/gamma-subunit complex binding"/>
    <property type="evidence" value="ECO:0007669"/>
    <property type="project" value="InterPro"/>
</dbReference>
<evidence type="ECO:0000256" key="3">
    <source>
        <dbReference type="ARBA" id="ARBA00022723"/>
    </source>
</evidence>
<proteinExistence type="predicted"/>
<dbReference type="GO" id="GO:0007186">
    <property type="term" value="P:G protein-coupled receptor signaling pathway"/>
    <property type="evidence" value="ECO:0007669"/>
    <property type="project" value="InterPro"/>
</dbReference>
<evidence type="ECO:0000256" key="4">
    <source>
        <dbReference type="ARBA" id="ARBA00022741"/>
    </source>
</evidence>